<keyword evidence="6" id="KW-0539">Nucleus</keyword>
<dbReference type="Pfam" id="PF13513">
    <property type="entry name" value="HEAT_EZ"/>
    <property type="match status" value="1"/>
</dbReference>
<keyword evidence="3" id="KW-0677">Repeat</keyword>
<feature type="domain" description="TATA-binding protein interacting (TIP20)" evidence="8">
    <location>
        <begin position="1079"/>
        <end position="1241"/>
    </location>
</feature>
<reference evidence="9" key="3">
    <citation type="submission" date="2025-09" db="UniProtKB">
        <authorList>
            <consortium name="Ensembl"/>
        </authorList>
    </citation>
    <scope>IDENTIFICATION</scope>
</reference>
<dbReference type="GeneTree" id="ENSGT00390000017740"/>
<reference evidence="10" key="1">
    <citation type="journal article" date="2018" name="PLoS ONE">
        <title>Chinook salmon (Oncorhynchus tshawytscha) genome and transcriptome.</title>
        <authorList>
            <person name="Christensen K.A."/>
            <person name="Leong J.S."/>
            <person name="Sakhrani D."/>
            <person name="Biagi C.A."/>
            <person name="Minkley D.R."/>
            <person name="Withler R.E."/>
            <person name="Rondeau E.B."/>
            <person name="Koop B.F."/>
            <person name="Devlin R.H."/>
        </authorList>
    </citation>
    <scope>NUCLEOTIDE SEQUENCE [LARGE SCALE GENOMIC DNA]</scope>
</reference>
<dbReference type="SUPFAM" id="SSF48371">
    <property type="entry name" value="ARM repeat"/>
    <property type="match status" value="1"/>
</dbReference>
<dbReference type="Pfam" id="PF25782">
    <property type="entry name" value="TPR_CAND1"/>
    <property type="match status" value="1"/>
</dbReference>
<evidence type="ECO:0000256" key="4">
    <source>
        <dbReference type="ARBA" id="ARBA00022786"/>
    </source>
</evidence>
<dbReference type="Pfam" id="PF08623">
    <property type="entry name" value="TIP120"/>
    <property type="match status" value="1"/>
</dbReference>
<dbReference type="InterPro" id="IPR013932">
    <property type="entry name" value="TATA-bd_TIP120"/>
</dbReference>
<name>A0AAZ3QVV8_ONCTS</name>
<accession>A0AAZ3QVV8</accession>
<evidence type="ECO:0000313" key="9">
    <source>
        <dbReference type="Ensembl" id="ENSOTSP00005133046.1"/>
    </source>
</evidence>
<dbReference type="Gene3D" id="1.25.10.10">
    <property type="entry name" value="Leucine-rich Repeat Variant"/>
    <property type="match status" value="1"/>
</dbReference>
<dbReference type="Proteomes" id="UP000694402">
    <property type="component" value="Unassembled WGS sequence"/>
</dbReference>
<keyword evidence="4" id="KW-0833">Ubl conjugation pathway</keyword>
<protein>
    <recommendedName>
        <fullName evidence="8">TATA-binding protein interacting (TIP20) domain-containing protein</fullName>
    </recommendedName>
</protein>
<dbReference type="PANTHER" id="PTHR12696">
    <property type="entry name" value="TIP120"/>
    <property type="match status" value="1"/>
</dbReference>
<dbReference type="Ensembl" id="ENSOTST00005185792.1">
    <property type="protein sequence ID" value="ENSOTSP00005133046.1"/>
    <property type="gene ID" value="ENSOTSG00005018549.2"/>
</dbReference>
<evidence type="ECO:0000256" key="7">
    <source>
        <dbReference type="SAM" id="MobiDB-lite"/>
    </source>
</evidence>
<evidence type="ECO:0000256" key="3">
    <source>
        <dbReference type="ARBA" id="ARBA00022737"/>
    </source>
</evidence>
<evidence type="ECO:0000256" key="5">
    <source>
        <dbReference type="ARBA" id="ARBA00022990"/>
    </source>
</evidence>
<organism evidence="9 10">
    <name type="scientific">Oncorhynchus tshawytscha</name>
    <name type="common">Chinook salmon</name>
    <name type="synonym">Salmo tshawytscha</name>
    <dbReference type="NCBI Taxonomy" id="74940"/>
    <lineage>
        <taxon>Eukaryota</taxon>
        <taxon>Metazoa</taxon>
        <taxon>Chordata</taxon>
        <taxon>Craniata</taxon>
        <taxon>Vertebrata</taxon>
        <taxon>Euteleostomi</taxon>
        <taxon>Actinopterygii</taxon>
        <taxon>Neopterygii</taxon>
        <taxon>Teleostei</taxon>
        <taxon>Protacanthopterygii</taxon>
        <taxon>Salmoniformes</taxon>
        <taxon>Salmonidae</taxon>
        <taxon>Salmoninae</taxon>
        <taxon>Oncorhynchus</taxon>
    </lineage>
</organism>
<keyword evidence="5" id="KW-0007">Acetylation</keyword>
<evidence type="ECO:0000256" key="6">
    <source>
        <dbReference type="ARBA" id="ARBA00023242"/>
    </source>
</evidence>
<dbReference type="AlphaFoldDB" id="A0AAZ3QVV8"/>
<keyword evidence="10" id="KW-1185">Reference proteome</keyword>
<dbReference type="GO" id="GO:0010265">
    <property type="term" value="P:SCF complex assembly"/>
    <property type="evidence" value="ECO:0007669"/>
    <property type="project" value="InterPro"/>
</dbReference>
<evidence type="ECO:0000259" key="8">
    <source>
        <dbReference type="Pfam" id="PF08623"/>
    </source>
</evidence>
<sequence length="1269" mass="140369">MLTPSILPKLWQNGLRTTKSRYWRGHHKALTSILYVWAELKKCVRARKEAYKPDSVTPALSGGMGQNSPNLLFMATNDLMSELQKDSIKLDDDSERKVVKMILKLLEDKNGEVQNLAVKCLGPLVSKVKEYQVETIVDTLCTNMLADKEQLRDISSIGLKTVIGELPPASSGSALAASVCKKITGRLTSAIAKQEDVSVQLEALDIMADMLCRLGGLLVNFHPSILSCLLPQLTSPRLAVRKRTIIALGHLVMSCGNLVFVDLIEHLLSELSRNDSMSTTRTYIQCIAAISRQAGHGSYLEKIIPLVVKFCNIDDDELREYCIQAFESFVRRCPKEVYPHVGTVISICLKYLTYDPNYNYDDEDEDENAMDADGADEDYQGSDDEYSDDDDMSWKVRRAAAKCLDAVVSTRHEMLPEFYRTVSPALIARFKEREENVKADVFHAYLSLLKQTRPAQSWLCDPDAMEQGETPLTMLQNQVPMIVKALHKQMKEKSVKTRQCCFNMLTELVNVLPGALTQHIPVLVPGIIFSLNDKSSSSNLKIDALSCLYVVLCNHQPQVFHPHVQALVPPVVACVGDPFYKITSEALLVSQQLVKVIRPLDQPERDTFDASPYITDLFTCTIKRLKAADIDQEVKERAISCMGQIICNLGDSLGDDLPGTLHIFLERLKNEITRLTTVKALTLIAGSTLKIDLRPILDEAVPILASFLRKNQRALKLSTLAALDILVKNYSDSVTPAMIDAVLAELPPLISESDMHVSQMVISFLTTLARVHPLSLAKIGGSSILSELISLVRSPLLQGGALSAMLEFFQALVGTGTSSLGYMDLLRMLTGPVYAQSAALTHKQSYYSIAKCVAALTRACPDVGSLFCQFIQDVKNSRSTDSIRLLALLSLGEVGHTGQPELKTVILDAFSSSSEEVKSAASYALGSIAVGNLPEYLPFVLGEISGQPKRQYLLLHSSASVTGLKPYVEGVWTLLLKHCECAEEGTRNVVAECLGKLTLIDPETLLPRLKGYLLSGSSYARSSVVTAVKFTISDHPQTIDPLLKNCIGDFLKTLEDPDLNVRRVALVTFNSAAHNKPSLIRDLLDTVLPHLYNETKVRKELIREVEMGPFKHTVDDGLDIRKAAFECMYTLLDSCLDRLDIFEFLNHVEDGLKDHYDIKGRVRVPSLSNNHLHTVCQPLSVSLSLSLSHPVSLPQVKANSVKQEFEKQDELKRSAMRAVVALLTIPEAEKSPLMSEFQSQISSNPELAAIFENIQRDSSSANMESMDTS</sequence>
<reference evidence="9" key="2">
    <citation type="submission" date="2025-08" db="UniProtKB">
        <authorList>
            <consortium name="Ensembl"/>
        </authorList>
    </citation>
    <scope>IDENTIFICATION</scope>
</reference>
<comment type="subcellular location">
    <subcellularLocation>
        <location evidence="1">Nucleus</location>
    </subcellularLocation>
</comment>
<gene>
    <name evidence="9" type="primary">CAND1</name>
</gene>
<dbReference type="InterPro" id="IPR039852">
    <property type="entry name" value="CAND1/CAND2"/>
</dbReference>
<dbReference type="FunFam" id="1.25.10.10:FF:000047">
    <property type="entry name" value="Cullin-associated NEDD8-dissociated protein 1"/>
    <property type="match status" value="1"/>
</dbReference>
<dbReference type="InterPro" id="IPR011989">
    <property type="entry name" value="ARM-like"/>
</dbReference>
<evidence type="ECO:0000256" key="1">
    <source>
        <dbReference type="ARBA" id="ARBA00004123"/>
    </source>
</evidence>
<feature type="region of interest" description="Disordered" evidence="7">
    <location>
        <begin position="362"/>
        <end position="390"/>
    </location>
</feature>
<proteinExistence type="inferred from homology"/>
<comment type="similarity">
    <text evidence="2">Belongs to the CAND family.</text>
</comment>
<dbReference type="GO" id="GO:0005634">
    <property type="term" value="C:nucleus"/>
    <property type="evidence" value="ECO:0007669"/>
    <property type="project" value="UniProtKB-SubCell"/>
</dbReference>
<evidence type="ECO:0000256" key="2">
    <source>
        <dbReference type="ARBA" id="ARBA00007657"/>
    </source>
</evidence>
<dbReference type="InterPro" id="IPR016024">
    <property type="entry name" value="ARM-type_fold"/>
</dbReference>
<evidence type="ECO:0000313" key="10">
    <source>
        <dbReference type="Proteomes" id="UP000694402"/>
    </source>
</evidence>